<sequence>MIIFLLSAALLFWNLGSNTLSNWDEALLAAVAKDGGIWNGQRWWYEPPLVTWTLSLMTQISQNEWWLRSFSATTAVALVIAVYKKSGTLAALVLLSTIEFLFRARQINVDIPLSLFLFLAITRSSGLFLGLAAITKRASWLLAVPALIWGLRDKHWKRELGLFLLVTLPWHILSYLKFGPEFIDKYLLGFTVGKLTSINPVTGNSPWFYIETLKHGMKLWVLALPLALIWGWRQKAWLILVATYLIGLTLAPIKASLYLLPLYPVLALLIGGFLTTVFKPKPTLGLVLVIIVALFNLLNWRQQWLVPQTTLHQATLAKEVKAITQPDEIIYLDDDWLPVAVFYSQRQVVPLRFNRGDTYDTALVLPTRSLVMTNLETIANLKTRGVKLETVKQINDLLLMRVD</sequence>
<evidence type="ECO:0000256" key="2">
    <source>
        <dbReference type="ARBA" id="ARBA00022475"/>
    </source>
</evidence>
<dbReference type="EMBL" id="MHCH01000039">
    <property type="protein sequence ID" value="OGY16747.1"/>
    <property type="molecule type" value="Genomic_DNA"/>
</dbReference>
<dbReference type="GO" id="GO:0010041">
    <property type="term" value="P:response to iron(III) ion"/>
    <property type="evidence" value="ECO:0007669"/>
    <property type="project" value="TreeGrafter"/>
</dbReference>
<evidence type="ECO:0000313" key="10">
    <source>
        <dbReference type="Proteomes" id="UP000177324"/>
    </source>
</evidence>
<organism evidence="9 10">
    <name type="scientific">Candidatus Chisholmbacteria bacterium RIFCSPHIGHO2_01_FULL_48_12</name>
    <dbReference type="NCBI Taxonomy" id="1797589"/>
    <lineage>
        <taxon>Bacteria</taxon>
        <taxon>Candidatus Chisholmiibacteriota</taxon>
    </lineage>
</organism>
<feature type="transmembrane region" description="Helical" evidence="8">
    <location>
        <begin position="284"/>
        <end position="300"/>
    </location>
</feature>
<dbReference type="STRING" id="1797589.A2784_04660"/>
<dbReference type="GO" id="GO:0009103">
    <property type="term" value="P:lipopolysaccharide biosynthetic process"/>
    <property type="evidence" value="ECO:0007669"/>
    <property type="project" value="UniProtKB-ARBA"/>
</dbReference>
<reference evidence="9 10" key="1">
    <citation type="journal article" date="2016" name="Nat. Commun.">
        <title>Thousands of microbial genomes shed light on interconnected biogeochemical processes in an aquifer system.</title>
        <authorList>
            <person name="Anantharaman K."/>
            <person name="Brown C.T."/>
            <person name="Hug L.A."/>
            <person name="Sharon I."/>
            <person name="Castelle C.J."/>
            <person name="Probst A.J."/>
            <person name="Thomas B.C."/>
            <person name="Singh A."/>
            <person name="Wilkins M.J."/>
            <person name="Karaoz U."/>
            <person name="Brodie E.L."/>
            <person name="Williams K.H."/>
            <person name="Hubbard S.S."/>
            <person name="Banfield J.F."/>
        </authorList>
    </citation>
    <scope>NUCLEOTIDE SEQUENCE [LARGE SCALE GENOMIC DNA]</scope>
</reference>
<keyword evidence="6 8" id="KW-1133">Transmembrane helix</keyword>
<evidence type="ECO:0000256" key="6">
    <source>
        <dbReference type="ARBA" id="ARBA00022989"/>
    </source>
</evidence>
<dbReference type="GO" id="GO:0005886">
    <property type="term" value="C:plasma membrane"/>
    <property type="evidence" value="ECO:0007669"/>
    <property type="project" value="UniProtKB-SubCell"/>
</dbReference>
<evidence type="ECO:0000256" key="8">
    <source>
        <dbReference type="SAM" id="Phobius"/>
    </source>
</evidence>
<proteinExistence type="predicted"/>
<keyword evidence="7 8" id="KW-0472">Membrane</keyword>
<keyword evidence="3" id="KW-0328">Glycosyltransferase</keyword>
<feature type="transmembrane region" description="Helical" evidence="8">
    <location>
        <begin position="160"/>
        <end position="178"/>
    </location>
</feature>
<evidence type="ECO:0000256" key="1">
    <source>
        <dbReference type="ARBA" id="ARBA00004651"/>
    </source>
</evidence>
<evidence type="ECO:0000256" key="3">
    <source>
        <dbReference type="ARBA" id="ARBA00022676"/>
    </source>
</evidence>
<evidence type="ECO:0000256" key="4">
    <source>
        <dbReference type="ARBA" id="ARBA00022679"/>
    </source>
</evidence>
<dbReference type="AlphaFoldDB" id="A0A1G1VNE6"/>
<dbReference type="Proteomes" id="UP000177324">
    <property type="component" value="Unassembled WGS sequence"/>
</dbReference>
<evidence type="ECO:0008006" key="11">
    <source>
        <dbReference type="Google" id="ProtNLM"/>
    </source>
</evidence>
<name>A0A1G1VNE6_9BACT</name>
<accession>A0A1G1VNE6</accession>
<dbReference type="PANTHER" id="PTHR33908:SF3">
    <property type="entry name" value="UNDECAPRENYL PHOSPHATE-ALPHA-4-AMINO-4-DEOXY-L-ARABINOSE ARABINOSYL TRANSFERASE"/>
    <property type="match status" value="1"/>
</dbReference>
<protein>
    <recommendedName>
        <fullName evidence="11">Glycosyltransferase RgtA/B/C/D-like domain-containing protein</fullName>
    </recommendedName>
</protein>
<evidence type="ECO:0000256" key="5">
    <source>
        <dbReference type="ARBA" id="ARBA00022692"/>
    </source>
</evidence>
<comment type="subcellular location">
    <subcellularLocation>
        <location evidence="1">Cell membrane</location>
        <topology evidence="1">Multi-pass membrane protein</topology>
    </subcellularLocation>
</comment>
<dbReference type="InterPro" id="IPR050297">
    <property type="entry name" value="LipidA_mod_glycosyltrf_83"/>
</dbReference>
<keyword evidence="4" id="KW-0808">Transferase</keyword>
<gene>
    <name evidence="9" type="ORF">A2784_04660</name>
</gene>
<feature type="transmembrane region" description="Helical" evidence="8">
    <location>
        <begin position="236"/>
        <end position="253"/>
    </location>
</feature>
<evidence type="ECO:0000313" key="9">
    <source>
        <dbReference type="EMBL" id="OGY16747.1"/>
    </source>
</evidence>
<keyword evidence="5 8" id="KW-0812">Transmembrane</keyword>
<evidence type="ECO:0000256" key="7">
    <source>
        <dbReference type="ARBA" id="ARBA00023136"/>
    </source>
</evidence>
<keyword evidence="2" id="KW-1003">Cell membrane</keyword>
<comment type="caution">
    <text evidence="9">The sequence shown here is derived from an EMBL/GenBank/DDBJ whole genome shotgun (WGS) entry which is preliminary data.</text>
</comment>
<feature type="transmembrane region" description="Helical" evidence="8">
    <location>
        <begin position="260"/>
        <end position="278"/>
    </location>
</feature>
<dbReference type="PANTHER" id="PTHR33908">
    <property type="entry name" value="MANNOSYLTRANSFERASE YKCB-RELATED"/>
    <property type="match status" value="1"/>
</dbReference>
<dbReference type="GO" id="GO:0016763">
    <property type="term" value="F:pentosyltransferase activity"/>
    <property type="evidence" value="ECO:0007669"/>
    <property type="project" value="TreeGrafter"/>
</dbReference>